<gene>
    <name evidence="1" type="ORF">GMARGA_LOCUS18678</name>
</gene>
<feature type="non-terminal residue" evidence="1">
    <location>
        <position position="1"/>
    </location>
</feature>
<reference evidence="1 2" key="1">
    <citation type="submission" date="2021-06" db="EMBL/GenBank/DDBJ databases">
        <authorList>
            <person name="Kallberg Y."/>
            <person name="Tangrot J."/>
            <person name="Rosling A."/>
        </authorList>
    </citation>
    <scope>NUCLEOTIDE SEQUENCE [LARGE SCALE GENOMIC DNA]</scope>
    <source>
        <strain evidence="1 2">120-4 pot B 10/14</strain>
    </source>
</reference>
<dbReference type="SUPFAM" id="SSF57850">
    <property type="entry name" value="RING/U-box"/>
    <property type="match status" value="1"/>
</dbReference>
<evidence type="ECO:0000313" key="1">
    <source>
        <dbReference type="EMBL" id="CAG8772403.1"/>
    </source>
</evidence>
<comment type="caution">
    <text evidence="1">The sequence shown here is derived from an EMBL/GenBank/DDBJ whole genome shotgun (WGS) entry which is preliminary data.</text>
</comment>
<accession>A0ABN7VH22</accession>
<organism evidence="1 2">
    <name type="scientific">Gigaspora margarita</name>
    <dbReference type="NCBI Taxonomy" id="4874"/>
    <lineage>
        <taxon>Eukaryota</taxon>
        <taxon>Fungi</taxon>
        <taxon>Fungi incertae sedis</taxon>
        <taxon>Mucoromycota</taxon>
        <taxon>Glomeromycotina</taxon>
        <taxon>Glomeromycetes</taxon>
        <taxon>Diversisporales</taxon>
        <taxon>Gigasporaceae</taxon>
        <taxon>Gigaspora</taxon>
    </lineage>
</organism>
<evidence type="ECO:0000313" key="2">
    <source>
        <dbReference type="Proteomes" id="UP000789901"/>
    </source>
</evidence>
<proteinExistence type="predicted"/>
<protein>
    <submittedName>
        <fullName evidence="1">25932_t:CDS:1</fullName>
    </submittedName>
</protein>
<sequence>RKPLIFTNSHMCYMLRTKISTSKSSITAVNSTRLRNSYETSCGHQYCYYCIKMKIIQEGKTWKRLRRGEEIKRY</sequence>
<dbReference type="EMBL" id="CAJVQB010015078">
    <property type="protein sequence ID" value="CAG8772403.1"/>
    <property type="molecule type" value="Genomic_DNA"/>
</dbReference>
<name>A0ABN7VH22_GIGMA</name>
<keyword evidence="2" id="KW-1185">Reference proteome</keyword>
<dbReference type="Proteomes" id="UP000789901">
    <property type="component" value="Unassembled WGS sequence"/>
</dbReference>